<accession>A0AAE0KNW4</accession>
<comment type="caution">
    <text evidence="1">The sequence shown here is derived from an EMBL/GenBank/DDBJ whole genome shotgun (WGS) entry which is preliminary data.</text>
</comment>
<dbReference type="AlphaFoldDB" id="A0AAE0KNW4"/>
<protein>
    <submittedName>
        <fullName evidence="1">Uncharacterized protein</fullName>
    </submittedName>
</protein>
<reference evidence="1 2" key="1">
    <citation type="journal article" date="2015" name="Genome Biol. Evol.">
        <title>Comparative Genomics of a Bacterivorous Green Alga Reveals Evolutionary Causalities and Consequences of Phago-Mixotrophic Mode of Nutrition.</title>
        <authorList>
            <person name="Burns J.A."/>
            <person name="Paasch A."/>
            <person name="Narechania A."/>
            <person name="Kim E."/>
        </authorList>
    </citation>
    <scope>NUCLEOTIDE SEQUENCE [LARGE SCALE GENOMIC DNA]</scope>
    <source>
        <strain evidence="1 2">PLY_AMNH</strain>
    </source>
</reference>
<evidence type="ECO:0000313" key="1">
    <source>
        <dbReference type="EMBL" id="KAK3255155.1"/>
    </source>
</evidence>
<proteinExistence type="predicted"/>
<keyword evidence="2" id="KW-1185">Reference proteome</keyword>
<dbReference type="Proteomes" id="UP001190700">
    <property type="component" value="Unassembled WGS sequence"/>
</dbReference>
<gene>
    <name evidence="1" type="ORF">CYMTET_35628</name>
</gene>
<evidence type="ECO:0000313" key="2">
    <source>
        <dbReference type="Proteomes" id="UP001190700"/>
    </source>
</evidence>
<sequence length="267" mass="30749">MLKHVDETCTYVVKIVEHEEMNYDEETLGRDAVTHDAMRSNLGGVVYQEHDRGSPFLVATFKSRPPSADHEQMITCKQTQTAYTVPICVTDVLEVEVLFGDFETNDHRIIIRNTVAILVRQLEFMKRFIEQIEDNDFSDTFMKIVRQFTSAWQSQTRFAPTDADLWRCRTIREYAREDRMDATLPLWIAQGISGEATKIDVTAHGSKDYAVFQMQTDMQEAAETYHFQDYKDVLRVLFGALIKKVLAHDLDADTIAECKACVDMINE</sequence>
<name>A0AAE0KNW4_9CHLO</name>
<organism evidence="1 2">
    <name type="scientific">Cymbomonas tetramitiformis</name>
    <dbReference type="NCBI Taxonomy" id="36881"/>
    <lineage>
        <taxon>Eukaryota</taxon>
        <taxon>Viridiplantae</taxon>
        <taxon>Chlorophyta</taxon>
        <taxon>Pyramimonadophyceae</taxon>
        <taxon>Pyramimonadales</taxon>
        <taxon>Pyramimonadaceae</taxon>
        <taxon>Cymbomonas</taxon>
    </lineage>
</organism>
<dbReference type="EMBL" id="LGRX02022860">
    <property type="protein sequence ID" value="KAK3255155.1"/>
    <property type="molecule type" value="Genomic_DNA"/>
</dbReference>